<accession>A0A0F8Y8B4</accession>
<keyword evidence="1" id="KW-0472">Membrane</keyword>
<dbReference type="AlphaFoldDB" id="A0A0F8Y8B4"/>
<evidence type="ECO:0000256" key="1">
    <source>
        <dbReference type="SAM" id="Phobius"/>
    </source>
</evidence>
<comment type="caution">
    <text evidence="2">The sequence shown here is derived from an EMBL/GenBank/DDBJ whole genome shotgun (WGS) entry which is preliminary data.</text>
</comment>
<organism evidence="2">
    <name type="scientific">marine sediment metagenome</name>
    <dbReference type="NCBI Taxonomy" id="412755"/>
    <lineage>
        <taxon>unclassified sequences</taxon>
        <taxon>metagenomes</taxon>
        <taxon>ecological metagenomes</taxon>
    </lineage>
</organism>
<reference evidence="2" key="1">
    <citation type="journal article" date="2015" name="Nature">
        <title>Complex archaea that bridge the gap between prokaryotes and eukaryotes.</title>
        <authorList>
            <person name="Spang A."/>
            <person name="Saw J.H."/>
            <person name="Jorgensen S.L."/>
            <person name="Zaremba-Niedzwiedzka K."/>
            <person name="Martijn J."/>
            <person name="Lind A.E."/>
            <person name="van Eijk R."/>
            <person name="Schleper C."/>
            <person name="Guy L."/>
            <person name="Ettema T.J."/>
        </authorList>
    </citation>
    <scope>NUCLEOTIDE SEQUENCE</scope>
</reference>
<name>A0A0F8Y8B4_9ZZZZ</name>
<gene>
    <name evidence="2" type="ORF">LCGC14_2851870</name>
</gene>
<proteinExistence type="predicted"/>
<feature type="transmembrane region" description="Helical" evidence="1">
    <location>
        <begin position="20"/>
        <end position="39"/>
    </location>
</feature>
<sequence length="48" mass="5056">MKTAIVYAVLAAINIPYLSIPLNAFACGLAAGFALHAALSHVTNSLRW</sequence>
<dbReference type="EMBL" id="LAZR01054872">
    <property type="protein sequence ID" value="KKK77608.1"/>
    <property type="molecule type" value="Genomic_DNA"/>
</dbReference>
<keyword evidence="1" id="KW-0812">Transmembrane</keyword>
<keyword evidence="1" id="KW-1133">Transmembrane helix</keyword>
<protein>
    <submittedName>
        <fullName evidence="2">Uncharacterized protein</fullName>
    </submittedName>
</protein>
<evidence type="ECO:0000313" key="2">
    <source>
        <dbReference type="EMBL" id="KKK77608.1"/>
    </source>
</evidence>